<evidence type="ECO:0000259" key="5">
    <source>
        <dbReference type="PROSITE" id="PS50240"/>
    </source>
</evidence>
<keyword evidence="3" id="KW-0720">Serine protease</keyword>
<feature type="domain" description="Peptidase S1" evidence="5">
    <location>
        <begin position="18"/>
        <end position="128"/>
    </location>
</feature>
<dbReference type="EMBL" id="VTPC01090176">
    <property type="protein sequence ID" value="KAF2884423.1"/>
    <property type="molecule type" value="Genomic_DNA"/>
</dbReference>
<evidence type="ECO:0000256" key="2">
    <source>
        <dbReference type="ARBA" id="ARBA00022801"/>
    </source>
</evidence>
<dbReference type="PANTHER" id="PTHR24276">
    <property type="entry name" value="POLYSERASE-RELATED"/>
    <property type="match status" value="1"/>
</dbReference>
<dbReference type="Pfam" id="PF00089">
    <property type="entry name" value="Trypsin"/>
    <property type="match status" value="1"/>
</dbReference>
<organism evidence="6 7">
    <name type="scientific">Ignelater luminosus</name>
    <name type="common">Cucubano</name>
    <name type="synonym">Pyrophorus luminosus</name>
    <dbReference type="NCBI Taxonomy" id="2038154"/>
    <lineage>
        <taxon>Eukaryota</taxon>
        <taxon>Metazoa</taxon>
        <taxon>Ecdysozoa</taxon>
        <taxon>Arthropoda</taxon>
        <taxon>Hexapoda</taxon>
        <taxon>Insecta</taxon>
        <taxon>Pterygota</taxon>
        <taxon>Neoptera</taxon>
        <taxon>Endopterygota</taxon>
        <taxon>Coleoptera</taxon>
        <taxon>Polyphaga</taxon>
        <taxon>Elateriformia</taxon>
        <taxon>Elateroidea</taxon>
        <taxon>Elateridae</taxon>
        <taxon>Agrypninae</taxon>
        <taxon>Pyrophorini</taxon>
        <taxon>Ignelater</taxon>
    </lineage>
</organism>
<evidence type="ECO:0000256" key="3">
    <source>
        <dbReference type="ARBA" id="ARBA00022825"/>
    </source>
</evidence>
<gene>
    <name evidence="6" type="ORF">ILUMI_21747</name>
</gene>
<dbReference type="GO" id="GO:0006508">
    <property type="term" value="P:proteolysis"/>
    <property type="evidence" value="ECO:0007669"/>
    <property type="project" value="UniProtKB-KW"/>
</dbReference>
<accession>A0A8K0CBV8</accession>
<dbReference type="InterPro" id="IPR009003">
    <property type="entry name" value="Peptidase_S1_PA"/>
</dbReference>
<dbReference type="Proteomes" id="UP000801492">
    <property type="component" value="Unassembled WGS sequence"/>
</dbReference>
<keyword evidence="1" id="KW-0645">Protease</keyword>
<dbReference type="AlphaFoldDB" id="A0A8K0CBV8"/>
<sequence length="128" mass="13710">MIKNLPSGFQAPLLGGRVIGGKDAKIEDYPNQLSFEIFNKYNCGASLIRPNVAVTAAHCTEGREVHKGDQVAKVLSMCDHPKYNGSTVDYDVSVLLLDRPFLLGATVQTIPLQPANVDVPTGTVANVS</sequence>
<keyword evidence="2" id="KW-0378">Hydrolase</keyword>
<keyword evidence="4" id="KW-1015">Disulfide bond</keyword>
<reference evidence="6" key="1">
    <citation type="submission" date="2019-08" db="EMBL/GenBank/DDBJ databases">
        <title>The genome of the North American firefly Photinus pyralis.</title>
        <authorList>
            <consortium name="Photinus pyralis genome working group"/>
            <person name="Fallon T.R."/>
            <person name="Sander Lower S.E."/>
            <person name="Weng J.-K."/>
        </authorList>
    </citation>
    <scope>NUCLEOTIDE SEQUENCE</scope>
    <source>
        <strain evidence="6">TRF0915ILg1</strain>
        <tissue evidence="6">Whole body</tissue>
    </source>
</reference>
<name>A0A8K0CBV8_IGNLU</name>
<proteinExistence type="predicted"/>
<dbReference type="GO" id="GO:0004252">
    <property type="term" value="F:serine-type endopeptidase activity"/>
    <property type="evidence" value="ECO:0007669"/>
    <property type="project" value="InterPro"/>
</dbReference>
<comment type="caution">
    <text evidence="6">The sequence shown here is derived from an EMBL/GenBank/DDBJ whole genome shotgun (WGS) entry which is preliminary data.</text>
</comment>
<dbReference type="Gene3D" id="2.40.10.10">
    <property type="entry name" value="Trypsin-like serine proteases"/>
    <property type="match status" value="2"/>
</dbReference>
<dbReference type="SUPFAM" id="SSF50494">
    <property type="entry name" value="Trypsin-like serine proteases"/>
    <property type="match status" value="1"/>
</dbReference>
<dbReference type="InterPro" id="IPR001254">
    <property type="entry name" value="Trypsin_dom"/>
</dbReference>
<dbReference type="InterPro" id="IPR043504">
    <property type="entry name" value="Peptidase_S1_PA_chymotrypsin"/>
</dbReference>
<protein>
    <recommendedName>
        <fullName evidence="5">Peptidase S1 domain-containing protein</fullName>
    </recommendedName>
</protein>
<evidence type="ECO:0000256" key="1">
    <source>
        <dbReference type="ARBA" id="ARBA00022670"/>
    </source>
</evidence>
<evidence type="ECO:0000256" key="4">
    <source>
        <dbReference type="ARBA" id="ARBA00023157"/>
    </source>
</evidence>
<evidence type="ECO:0000313" key="6">
    <source>
        <dbReference type="EMBL" id="KAF2884423.1"/>
    </source>
</evidence>
<keyword evidence="7" id="KW-1185">Reference proteome</keyword>
<dbReference type="PROSITE" id="PS50240">
    <property type="entry name" value="TRYPSIN_DOM"/>
    <property type="match status" value="1"/>
</dbReference>
<dbReference type="PANTHER" id="PTHR24276:SF91">
    <property type="entry name" value="AT26814P-RELATED"/>
    <property type="match status" value="1"/>
</dbReference>
<evidence type="ECO:0000313" key="7">
    <source>
        <dbReference type="Proteomes" id="UP000801492"/>
    </source>
</evidence>
<dbReference type="PROSITE" id="PS00134">
    <property type="entry name" value="TRYPSIN_HIS"/>
    <property type="match status" value="1"/>
</dbReference>
<dbReference type="OrthoDB" id="531708at2759"/>
<dbReference type="InterPro" id="IPR050430">
    <property type="entry name" value="Peptidase_S1"/>
</dbReference>
<dbReference type="InterPro" id="IPR018114">
    <property type="entry name" value="TRYPSIN_HIS"/>
</dbReference>